<accession>A0ABM0MQ57</accession>
<protein>
    <submittedName>
        <fullName evidence="7">Proton-coupled folate transporter-like</fullName>
    </submittedName>
</protein>
<comment type="subcellular location">
    <subcellularLocation>
        <location evidence="1">Membrane</location>
        <topology evidence="1">Multi-pass membrane protein</topology>
    </subcellularLocation>
</comment>
<dbReference type="InterPro" id="IPR011701">
    <property type="entry name" value="MFS"/>
</dbReference>
<keyword evidence="3 5" id="KW-1133">Transmembrane helix</keyword>
<dbReference type="SUPFAM" id="SSF103473">
    <property type="entry name" value="MFS general substrate transporter"/>
    <property type="match status" value="1"/>
</dbReference>
<organism evidence="6 7">
    <name type="scientific">Saccoglossus kowalevskii</name>
    <name type="common">Acorn worm</name>
    <dbReference type="NCBI Taxonomy" id="10224"/>
    <lineage>
        <taxon>Eukaryota</taxon>
        <taxon>Metazoa</taxon>
        <taxon>Hemichordata</taxon>
        <taxon>Enteropneusta</taxon>
        <taxon>Harrimaniidae</taxon>
        <taxon>Saccoglossus</taxon>
    </lineage>
</organism>
<feature type="transmembrane region" description="Helical" evidence="5">
    <location>
        <begin position="162"/>
        <end position="184"/>
    </location>
</feature>
<dbReference type="Pfam" id="PF07690">
    <property type="entry name" value="MFS_1"/>
    <property type="match status" value="1"/>
</dbReference>
<evidence type="ECO:0000256" key="4">
    <source>
        <dbReference type="ARBA" id="ARBA00023136"/>
    </source>
</evidence>
<feature type="transmembrane region" description="Helical" evidence="5">
    <location>
        <begin position="66"/>
        <end position="85"/>
    </location>
</feature>
<name>A0ABM0MQ57_SACKO</name>
<dbReference type="InterPro" id="IPR036259">
    <property type="entry name" value="MFS_trans_sf"/>
</dbReference>
<evidence type="ECO:0000256" key="3">
    <source>
        <dbReference type="ARBA" id="ARBA00022989"/>
    </source>
</evidence>
<proteinExistence type="predicted"/>
<keyword evidence="2 5" id="KW-0812">Transmembrane</keyword>
<feature type="transmembrane region" description="Helical" evidence="5">
    <location>
        <begin position="332"/>
        <end position="353"/>
    </location>
</feature>
<feature type="transmembrane region" description="Helical" evidence="5">
    <location>
        <begin position="97"/>
        <end position="118"/>
    </location>
</feature>
<evidence type="ECO:0000256" key="5">
    <source>
        <dbReference type="SAM" id="Phobius"/>
    </source>
</evidence>
<feature type="transmembrane region" description="Helical" evidence="5">
    <location>
        <begin position="260"/>
        <end position="285"/>
    </location>
</feature>
<gene>
    <name evidence="7" type="primary">LOC100378237</name>
</gene>
<dbReference type="PANTHER" id="PTHR23507:SF1">
    <property type="entry name" value="FI18259P1-RELATED"/>
    <property type="match status" value="1"/>
</dbReference>
<dbReference type="RefSeq" id="XP_006822148.1">
    <property type="nucleotide sequence ID" value="XM_006822085.1"/>
</dbReference>
<dbReference type="Gene3D" id="1.20.1250.20">
    <property type="entry name" value="MFS general substrate transporter like domains"/>
    <property type="match status" value="1"/>
</dbReference>
<evidence type="ECO:0000256" key="1">
    <source>
        <dbReference type="ARBA" id="ARBA00004141"/>
    </source>
</evidence>
<feature type="transmembrane region" description="Helical" evidence="5">
    <location>
        <begin position="130"/>
        <end position="150"/>
    </location>
</feature>
<dbReference type="Proteomes" id="UP000694865">
    <property type="component" value="Unplaced"/>
</dbReference>
<keyword evidence="6" id="KW-1185">Reference proteome</keyword>
<evidence type="ECO:0000256" key="2">
    <source>
        <dbReference type="ARBA" id="ARBA00022692"/>
    </source>
</evidence>
<reference evidence="7" key="1">
    <citation type="submission" date="2025-08" db="UniProtKB">
        <authorList>
            <consortium name="RefSeq"/>
        </authorList>
    </citation>
    <scope>IDENTIFICATION</scope>
    <source>
        <tissue evidence="7">Testes</tissue>
    </source>
</reference>
<keyword evidence="4 5" id="KW-0472">Membrane</keyword>
<dbReference type="PANTHER" id="PTHR23507">
    <property type="entry name" value="ZGC:174356"/>
    <property type="match status" value="1"/>
</dbReference>
<feature type="transmembrane region" description="Helical" evidence="5">
    <location>
        <begin position="297"/>
        <end position="320"/>
    </location>
</feature>
<feature type="transmembrane region" description="Helical" evidence="5">
    <location>
        <begin position="190"/>
        <end position="211"/>
    </location>
</feature>
<evidence type="ECO:0000313" key="7">
    <source>
        <dbReference type="RefSeq" id="XP_006822148.1"/>
    </source>
</evidence>
<sequence>MTSLRNIITVEPVCLLFAWSMFMQGPITQSLIMKKVCADLYNETVCTHLGQYPDAENQVHSVSSHWIFFTVLGILPSVVTSMFICSWSDTVGRRLPMLIPSFGATLGSIILILSSVFMHLPYQLIVVNNILVGLGGGFGTLNALTMSYITDITDTTNRTKRIGIVHAMIFLGGTLGLVTGGIVLDKFGYAAVYILYLSLHLSLQLYVIMWIKESLQSKPHDGASGEPQKVRCGGLCNLENPRRVFSVTFKKRSGNKRKHLLILICINMLVILCVSGQMDLIVLFTKHSPLSWSGSLIGSYLATNNILTSLSLLVVFPIYMKCTSEKTRLHDITLAQIGFGFQVIGFVIVSIAVVTWMMFAASLANLVSALPMVVLPSLRSQLVSPHEMGDVLEALVEQPDSEEEITN</sequence>
<evidence type="ECO:0000313" key="6">
    <source>
        <dbReference type="Proteomes" id="UP000694865"/>
    </source>
</evidence>
<dbReference type="GeneID" id="100378237"/>